<evidence type="ECO:0000313" key="3">
    <source>
        <dbReference type="Proteomes" id="UP001307889"/>
    </source>
</evidence>
<keyword evidence="3" id="KW-1185">Reference proteome</keyword>
<proteinExistence type="predicted"/>
<feature type="compositionally biased region" description="Polar residues" evidence="1">
    <location>
        <begin position="54"/>
        <end position="69"/>
    </location>
</feature>
<evidence type="ECO:0000313" key="2">
    <source>
        <dbReference type="EMBL" id="BET00196.1"/>
    </source>
</evidence>
<evidence type="ECO:0000256" key="1">
    <source>
        <dbReference type="SAM" id="MobiDB-lite"/>
    </source>
</evidence>
<organism evidence="2 3">
    <name type="scientific">Nesidiocoris tenuis</name>
    <dbReference type="NCBI Taxonomy" id="355587"/>
    <lineage>
        <taxon>Eukaryota</taxon>
        <taxon>Metazoa</taxon>
        <taxon>Ecdysozoa</taxon>
        <taxon>Arthropoda</taxon>
        <taxon>Hexapoda</taxon>
        <taxon>Insecta</taxon>
        <taxon>Pterygota</taxon>
        <taxon>Neoptera</taxon>
        <taxon>Paraneoptera</taxon>
        <taxon>Hemiptera</taxon>
        <taxon>Heteroptera</taxon>
        <taxon>Panheteroptera</taxon>
        <taxon>Cimicomorpha</taxon>
        <taxon>Miridae</taxon>
        <taxon>Dicyphina</taxon>
        <taxon>Nesidiocoris</taxon>
    </lineage>
</organism>
<name>A0ABN7B726_9HEMI</name>
<dbReference type="EMBL" id="AP028919">
    <property type="protein sequence ID" value="BET00196.1"/>
    <property type="molecule type" value="Genomic_DNA"/>
</dbReference>
<sequence>MAGVEQPMGPRAPHGQAERTSASATLGSFHLGRSNPWAPEHPCGRAILWSLSTPQAKHSSYPNHPSSTPWPVKPLGPSAPLGQSNPRVPDTPGVEQTSSPRAHLKQTNP</sequence>
<protein>
    <submittedName>
        <fullName evidence="2">Uncharacterized protein</fullName>
    </submittedName>
</protein>
<feature type="region of interest" description="Disordered" evidence="1">
    <location>
        <begin position="54"/>
        <end position="109"/>
    </location>
</feature>
<accession>A0ABN7B726</accession>
<reference evidence="2 3" key="1">
    <citation type="submission" date="2023-09" db="EMBL/GenBank/DDBJ databases">
        <title>Nesidiocoris tenuis whole genome shotgun sequence.</title>
        <authorList>
            <person name="Shibata T."/>
            <person name="Shimoda M."/>
            <person name="Kobayashi T."/>
            <person name="Uehara T."/>
        </authorList>
    </citation>
    <scope>NUCLEOTIDE SEQUENCE [LARGE SCALE GENOMIC DNA]</scope>
    <source>
        <strain evidence="2 3">Japan</strain>
    </source>
</reference>
<feature type="compositionally biased region" description="Polar residues" evidence="1">
    <location>
        <begin position="94"/>
        <end position="109"/>
    </location>
</feature>
<dbReference type="Proteomes" id="UP001307889">
    <property type="component" value="Chromosome 11"/>
</dbReference>
<feature type="region of interest" description="Disordered" evidence="1">
    <location>
        <begin position="1"/>
        <end position="42"/>
    </location>
</feature>
<gene>
    <name evidence="2" type="ORF">NTJ_13012</name>
</gene>